<evidence type="ECO:0000256" key="7">
    <source>
        <dbReference type="RuleBase" id="RU365034"/>
    </source>
</evidence>
<evidence type="ECO:0000256" key="3">
    <source>
        <dbReference type="ARBA" id="ARBA00022576"/>
    </source>
</evidence>
<dbReference type="PROSITE" id="PS00600">
    <property type="entry name" value="AA_TRANSFER_CLASS_3"/>
    <property type="match status" value="1"/>
</dbReference>
<dbReference type="GO" id="GO:0047307">
    <property type="term" value="F:diaminobutyrate-pyruvate transaminase activity"/>
    <property type="evidence" value="ECO:0007669"/>
    <property type="project" value="InterPro"/>
</dbReference>
<keyword evidence="9" id="KW-1185">Reference proteome</keyword>
<dbReference type="InterPro" id="IPR004637">
    <property type="entry name" value="Dat"/>
</dbReference>
<organism evidence="8 9">
    <name type="scientific">Labrys okinawensis</name>
    <dbReference type="NCBI Taxonomy" id="346911"/>
    <lineage>
        <taxon>Bacteria</taxon>
        <taxon>Pseudomonadati</taxon>
        <taxon>Pseudomonadota</taxon>
        <taxon>Alphaproteobacteria</taxon>
        <taxon>Hyphomicrobiales</taxon>
        <taxon>Xanthobacteraceae</taxon>
        <taxon>Labrys</taxon>
    </lineage>
</organism>
<evidence type="ECO:0000256" key="1">
    <source>
        <dbReference type="ARBA" id="ARBA00001933"/>
    </source>
</evidence>
<dbReference type="CDD" id="cd00610">
    <property type="entry name" value="OAT_like"/>
    <property type="match status" value="1"/>
</dbReference>
<evidence type="ECO:0000256" key="6">
    <source>
        <dbReference type="RuleBase" id="RU003560"/>
    </source>
</evidence>
<dbReference type="RefSeq" id="WP_105860184.1">
    <property type="nucleotide sequence ID" value="NZ_PUEJ01000001.1"/>
</dbReference>
<dbReference type="Pfam" id="PF00202">
    <property type="entry name" value="Aminotran_3"/>
    <property type="match status" value="1"/>
</dbReference>
<dbReference type="PANTHER" id="PTHR43552">
    <property type="entry name" value="DIAMINOBUTYRATE--2-OXOGLUTARATE AMINOTRANSFERASE"/>
    <property type="match status" value="1"/>
</dbReference>
<dbReference type="SUPFAM" id="SSF53383">
    <property type="entry name" value="PLP-dependent transferases"/>
    <property type="match status" value="1"/>
</dbReference>
<comment type="pathway">
    <text evidence="7">Amine and polyamine biosynthesis; ectoine biosynthesis; L-ectoine from L-aspartate 4-semialdehyde: step 1/3.</text>
</comment>
<dbReference type="PIRSF" id="PIRSF000521">
    <property type="entry name" value="Transaminase_4ab_Lys_Orn"/>
    <property type="match status" value="1"/>
</dbReference>
<dbReference type="InterPro" id="IPR049704">
    <property type="entry name" value="Aminotrans_3_PPA_site"/>
</dbReference>
<comment type="function">
    <text evidence="7">Catalyzes reversively the conversion of L-aspartate beta-semialdehyde (ASA) to L-2,4-diaminobutyrate (DABA) by transamination with L-glutamate.</text>
</comment>
<protein>
    <recommendedName>
        <fullName evidence="7">Diaminobutyrate--2-oxoglutarate transaminase</fullName>
        <ecNumber evidence="7">2.6.1.76</ecNumber>
    </recommendedName>
    <alternativeName>
        <fullName evidence="7">DABA aminotransferase</fullName>
    </alternativeName>
</protein>
<gene>
    <name evidence="8" type="primary">ectB</name>
    <name evidence="8" type="ORF">C5L14_01085</name>
</gene>
<dbReference type="Gene3D" id="3.40.640.10">
    <property type="entry name" value="Type I PLP-dependent aspartate aminotransferase-like (Major domain)"/>
    <property type="match status" value="1"/>
</dbReference>
<dbReference type="UniPathway" id="UPA00067">
    <property type="reaction ID" value="UER00121"/>
</dbReference>
<comment type="caution">
    <text evidence="8">The sequence shown here is derived from an EMBL/GenBank/DDBJ whole genome shotgun (WGS) entry which is preliminary data.</text>
</comment>
<dbReference type="NCBIfam" id="NF006733">
    <property type="entry name" value="PRK09264.1"/>
    <property type="match status" value="1"/>
</dbReference>
<dbReference type="InterPro" id="IPR015424">
    <property type="entry name" value="PyrdxlP-dep_Trfase"/>
</dbReference>
<evidence type="ECO:0000313" key="9">
    <source>
        <dbReference type="Proteomes" id="UP000237682"/>
    </source>
</evidence>
<dbReference type="AlphaFoldDB" id="A0A2S9QIP0"/>
<keyword evidence="4 7" id="KW-0808">Transferase</keyword>
<dbReference type="PANTHER" id="PTHR43552:SF2">
    <property type="entry name" value="DIAMINOBUTYRATE--2-OXOGLUTARATE TRANSAMINASE"/>
    <property type="match status" value="1"/>
</dbReference>
<proteinExistence type="inferred from homology"/>
<keyword evidence="5 6" id="KW-0663">Pyridoxal phosphate</keyword>
<reference evidence="8 9" key="1">
    <citation type="submission" date="2018-02" db="EMBL/GenBank/DDBJ databases">
        <title>Whole genome sequencing of endophytic bacterium.</title>
        <authorList>
            <person name="Eedara R."/>
            <person name="Podile A.R."/>
        </authorList>
    </citation>
    <scope>NUCLEOTIDE SEQUENCE [LARGE SCALE GENOMIC DNA]</scope>
    <source>
        <strain evidence="8 9">RP1T</strain>
    </source>
</reference>
<dbReference type="InterPro" id="IPR015422">
    <property type="entry name" value="PyrdxlP-dep_Trfase_small"/>
</dbReference>
<comment type="cofactor">
    <cofactor evidence="1 7">
        <name>pyridoxal 5'-phosphate</name>
        <dbReference type="ChEBI" id="CHEBI:597326"/>
    </cofactor>
</comment>
<dbReference type="GO" id="GO:0019491">
    <property type="term" value="P:ectoine biosynthetic process"/>
    <property type="evidence" value="ECO:0007669"/>
    <property type="project" value="UniProtKB-UniPathway"/>
</dbReference>
<accession>A0A2S9QIP0</accession>
<sequence length="426" mass="46143">MSIEVIERHESQVRTYCRHFPALFKRAEGSHVFDSQGRRYLDFLAGAGSLNYGHNNPYLREALIGHLNENGICQSLDLYTTAKADFMEAFFDHILAPRNLADYRLQFVGPTGTNAVEAAFKLARKVTGRHQIVAFTRGFHGVSLGALAASAENGKRRAAGQPLNNVLRAPFEGYFGQKVDTIAIIEKFLDDPNSGWEAPAAFVVEVVQGEGGLETASPGWLQRLAALASRLGSLLIIDEIQTGCGRTGDFFAFEASGIKPDLICVSKSISGFGLPMSLLLIRSEHDQWAPGEHNGTFRGSNLSFVTATAAIRHYWLTGDFIGEVRANAVIVRSGLNEIASRHRGVSVVGRGMMLGLRFSTEGRADAVSRACFEQGLIVETCGPHGNTLKLLPPLTTPEALLEEGIEIIARCTALSESRTELLAGAA</sequence>
<evidence type="ECO:0000313" key="8">
    <source>
        <dbReference type="EMBL" id="PRH89218.1"/>
    </source>
</evidence>
<evidence type="ECO:0000256" key="4">
    <source>
        <dbReference type="ARBA" id="ARBA00022679"/>
    </source>
</evidence>
<dbReference type="InterPro" id="IPR005814">
    <property type="entry name" value="Aminotrans_3"/>
</dbReference>
<dbReference type="EMBL" id="PUEJ01000001">
    <property type="protein sequence ID" value="PRH89218.1"/>
    <property type="molecule type" value="Genomic_DNA"/>
</dbReference>
<dbReference type="Gene3D" id="3.90.1150.10">
    <property type="entry name" value="Aspartate Aminotransferase, domain 1"/>
    <property type="match status" value="1"/>
</dbReference>
<evidence type="ECO:0000256" key="2">
    <source>
        <dbReference type="ARBA" id="ARBA00008954"/>
    </source>
</evidence>
<keyword evidence="3 7" id="KW-0032">Aminotransferase</keyword>
<dbReference type="GO" id="GO:0045303">
    <property type="term" value="F:diaminobutyrate-2-oxoglutarate transaminase activity"/>
    <property type="evidence" value="ECO:0007669"/>
    <property type="project" value="UniProtKB-EC"/>
</dbReference>
<dbReference type="InterPro" id="IPR015421">
    <property type="entry name" value="PyrdxlP-dep_Trfase_major"/>
</dbReference>
<dbReference type="Proteomes" id="UP000237682">
    <property type="component" value="Unassembled WGS sequence"/>
</dbReference>
<dbReference type="OrthoDB" id="9801834at2"/>
<comment type="similarity">
    <text evidence="2 6">Belongs to the class-III pyridoxal-phosphate-dependent aminotransferase family.</text>
</comment>
<dbReference type="GO" id="GO:0030170">
    <property type="term" value="F:pyridoxal phosphate binding"/>
    <property type="evidence" value="ECO:0007669"/>
    <property type="project" value="InterPro"/>
</dbReference>
<dbReference type="InterPro" id="IPR012773">
    <property type="entry name" value="Ectoine_EctB"/>
</dbReference>
<comment type="catalytic activity">
    <reaction evidence="7">
        <text>L-2,4-diaminobutanoate + 2-oxoglutarate = L-aspartate 4-semialdehyde + L-glutamate</text>
        <dbReference type="Rhea" id="RHEA:11160"/>
        <dbReference type="ChEBI" id="CHEBI:16810"/>
        <dbReference type="ChEBI" id="CHEBI:29985"/>
        <dbReference type="ChEBI" id="CHEBI:58761"/>
        <dbReference type="ChEBI" id="CHEBI:537519"/>
        <dbReference type="EC" id="2.6.1.76"/>
    </reaction>
</comment>
<dbReference type="EC" id="2.6.1.76" evidence="7"/>
<evidence type="ECO:0000256" key="5">
    <source>
        <dbReference type="ARBA" id="ARBA00022898"/>
    </source>
</evidence>
<name>A0A2S9QIP0_9HYPH</name>
<dbReference type="NCBIfam" id="TIGR02407">
    <property type="entry name" value="ectoine_ectB"/>
    <property type="match status" value="1"/>
</dbReference>